<dbReference type="InterPro" id="IPR005467">
    <property type="entry name" value="His_kinase_dom"/>
</dbReference>
<reference evidence="17 18" key="1">
    <citation type="submission" date="2014-09" db="EMBL/GenBank/DDBJ databases">
        <authorList>
            <person name="Chan K.-G."/>
        </authorList>
    </citation>
    <scope>NUCLEOTIDE SEQUENCE [LARGE SCALE GENOMIC DNA]</scope>
    <source>
        <strain evidence="17 18">ND07</strain>
    </source>
</reference>
<evidence type="ECO:0000256" key="1">
    <source>
        <dbReference type="ARBA" id="ARBA00000085"/>
    </source>
</evidence>
<dbReference type="Gene3D" id="3.30.450.20">
    <property type="entry name" value="PAS domain"/>
    <property type="match status" value="2"/>
</dbReference>
<keyword evidence="4" id="KW-0489">Methyltransferase</keyword>
<keyword evidence="8" id="KW-0597">Phosphoprotein</keyword>
<dbReference type="SMART" id="SM00138">
    <property type="entry name" value="MeTrc"/>
    <property type="match status" value="1"/>
</dbReference>
<feature type="compositionally biased region" description="Polar residues" evidence="10">
    <location>
        <begin position="512"/>
        <end position="524"/>
    </location>
</feature>
<feature type="modified residue" description="4-aspartylphosphate" evidence="8">
    <location>
        <position position="1303"/>
    </location>
</feature>
<dbReference type="SUPFAM" id="SSF47384">
    <property type="entry name" value="Homodimeric domain of signal transducing histidine kinase"/>
    <property type="match status" value="1"/>
</dbReference>
<dbReference type="CDD" id="cd00130">
    <property type="entry name" value="PAS"/>
    <property type="match status" value="2"/>
</dbReference>
<dbReference type="Gene3D" id="3.40.50.150">
    <property type="entry name" value="Vaccinia Virus protein VP39"/>
    <property type="match status" value="1"/>
</dbReference>
<evidence type="ECO:0000256" key="5">
    <source>
        <dbReference type="ARBA" id="ARBA00022679"/>
    </source>
</evidence>
<dbReference type="InterPro" id="IPR013767">
    <property type="entry name" value="PAS_fold"/>
</dbReference>
<dbReference type="GO" id="GO:0006935">
    <property type="term" value="P:chemotaxis"/>
    <property type="evidence" value="ECO:0007669"/>
    <property type="project" value="UniProtKB-UniRule"/>
</dbReference>
<dbReference type="InterPro" id="IPR003661">
    <property type="entry name" value="HisK_dim/P_dom"/>
</dbReference>
<keyword evidence="9" id="KW-0175">Coiled coil</keyword>
<dbReference type="SUPFAM" id="SSF53335">
    <property type="entry name" value="S-adenosyl-L-methionine-dependent methyltransferases"/>
    <property type="match status" value="1"/>
</dbReference>
<dbReference type="Gene3D" id="1.10.155.10">
    <property type="entry name" value="Chemotaxis receptor methyltransferase CheR, N-terminal domain"/>
    <property type="match status" value="1"/>
</dbReference>
<dbReference type="EMBL" id="CP009455">
    <property type="protein sequence ID" value="AIR91019.1"/>
    <property type="molecule type" value="Genomic_DNA"/>
</dbReference>
<dbReference type="Pfam" id="PF02518">
    <property type="entry name" value="HATPase_c"/>
    <property type="match status" value="1"/>
</dbReference>
<keyword evidence="7" id="KW-0378">Hydrolase</keyword>
<dbReference type="Gene3D" id="3.40.50.2300">
    <property type="match status" value="1"/>
</dbReference>
<dbReference type="CDD" id="cd16434">
    <property type="entry name" value="CheB-CheR_fusion"/>
    <property type="match status" value="1"/>
</dbReference>
<dbReference type="Pfam" id="PF01739">
    <property type="entry name" value="CheR"/>
    <property type="match status" value="1"/>
</dbReference>
<dbReference type="PROSITE" id="PS50112">
    <property type="entry name" value="PAS"/>
    <property type="match status" value="1"/>
</dbReference>
<dbReference type="KEGG" id="psw:LK03_17860"/>
<organism evidence="17 18">
    <name type="scientific">Pseudomonas cremoricolorata</name>
    <dbReference type="NCBI Taxonomy" id="157783"/>
    <lineage>
        <taxon>Bacteria</taxon>
        <taxon>Pseudomonadati</taxon>
        <taxon>Pseudomonadota</taxon>
        <taxon>Gammaproteobacteria</taxon>
        <taxon>Pseudomonadales</taxon>
        <taxon>Pseudomonadaceae</taxon>
        <taxon>Pseudomonas</taxon>
    </lineage>
</organism>
<dbReference type="PANTHER" id="PTHR24422:SF27">
    <property type="entry name" value="PROTEIN-GLUTAMATE O-METHYLTRANSFERASE"/>
    <property type="match status" value="1"/>
</dbReference>
<dbReference type="RefSeq" id="WP_038413691.1">
    <property type="nucleotide sequence ID" value="NZ_CP009455.1"/>
</dbReference>
<evidence type="ECO:0000259" key="12">
    <source>
        <dbReference type="PROSITE" id="PS50110"/>
    </source>
</evidence>
<dbReference type="NCBIfam" id="TIGR00229">
    <property type="entry name" value="sensory_box"/>
    <property type="match status" value="1"/>
</dbReference>
<dbReference type="CDD" id="cd02440">
    <property type="entry name" value="AdoMet_MTases"/>
    <property type="match status" value="1"/>
</dbReference>
<evidence type="ECO:0000313" key="17">
    <source>
        <dbReference type="EMBL" id="AIR91019.1"/>
    </source>
</evidence>
<evidence type="ECO:0000256" key="7">
    <source>
        <dbReference type="PROSITE-ProRule" id="PRU00050"/>
    </source>
</evidence>
<dbReference type="InterPro" id="IPR001789">
    <property type="entry name" value="Sig_transdc_resp-reg_receiver"/>
</dbReference>
<dbReference type="InterPro" id="IPR003594">
    <property type="entry name" value="HATPase_dom"/>
</dbReference>
<comment type="catalytic activity">
    <reaction evidence="1">
        <text>ATP + protein L-histidine = ADP + protein N-phospho-L-histidine.</text>
        <dbReference type="EC" id="2.7.13.3"/>
    </reaction>
</comment>
<dbReference type="GO" id="GO:0006355">
    <property type="term" value="P:regulation of DNA-templated transcription"/>
    <property type="evidence" value="ECO:0007669"/>
    <property type="project" value="InterPro"/>
</dbReference>
<evidence type="ECO:0000256" key="9">
    <source>
        <dbReference type="SAM" id="Coils"/>
    </source>
</evidence>
<dbReference type="SUPFAM" id="SSF47757">
    <property type="entry name" value="Chemotaxis receptor methyltransferase CheR, N-terminal domain"/>
    <property type="match status" value="1"/>
</dbReference>
<keyword evidence="18" id="KW-1185">Reference proteome</keyword>
<dbReference type="SMART" id="SM00448">
    <property type="entry name" value="REC"/>
    <property type="match status" value="1"/>
</dbReference>
<evidence type="ECO:0000259" key="14">
    <source>
        <dbReference type="PROSITE" id="PS50113"/>
    </source>
</evidence>
<dbReference type="InterPro" id="IPR036097">
    <property type="entry name" value="HisK_dim/P_sf"/>
</dbReference>
<dbReference type="PROSITE" id="PS50122">
    <property type="entry name" value="CHEB"/>
    <property type="match status" value="1"/>
</dbReference>
<feature type="domain" description="PAC" evidence="14">
    <location>
        <begin position="814"/>
        <end position="868"/>
    </location>
</feature>
<dbReference type="InterPro" id="IPR000673">
    <property type="entry name" value="Sig_transdc_resp-reg_Me-estase"/>
</dbReference>
<evidence type="ECO:0000256" key="6">
    <source>
        <dbReference type="ARBA" id="ARBA00022691"/>
    </source>
</evidence>
<dbReference type="SUPFAM" id="SSF55785">
    <property type="entry name" value="PYP-like sensor domain (PAS domain)"/>
    <property type="match status" value="2"/>
</dbReference>
<evidence type="ECO:0000256" key="10">
    <source>
        <dbReference type="SAM" id="MobiDB-lite"/>
    </source>
</evidence>
<feature type="domain" description="Histidine kinase" evidence="11">
    <location>
        <begin position="1011"/>
        <end position="1232"/>
    </location>
</feature>
<feature type="coiled-coil region" evidence="9">
    <location>
        <begin position="668"/>
        <end position="734"/>
    </location>
</feature>
<dbReference type="PROSITE" id="PS50109">
    <property type="entry name" value="HIS_KIN"/>
    <property type="match status" value="1"/>
</dbReference>
<dbReference type="PRINTS" id="PR00996">
    <property type="entry name" value="CHERMTFRASE"/>
</dbReference>
<dbReference type="eggNOG" id="COG2205">
    <property type="taxonomic scope" value="Bacteria"/>
</dbReference>
<dbReference type="Pfam" id="PF00989">
    <property type="entry name" value="PAS"/>
    <property type="match status" value="1"/>
</dbReference>
<dbReference type="InterPro" id="IPR050903">
    <property type="entry name" value="Bact_Chemotaxis_MeTrfase"/>
</dbReference>
<dbReference type="GO" id="GO:0008984">
    <property type="term" value="F:protein-glutamate methylesterase activity"/>
    <property type="evidence" value="ECO:0007669"/>
    <property type="project" value="InterPro"/>
</dbReference>
<comment type="catalytic activity">
    <reaction evidence="2">
        <text>L-glutamyl-[protein] + S-adenosyl-L-methionine = [protein]-L-glutamate 5-O-methyl ester + S-adenosyl-L-homocysteine</text>
        <dbReference type="Rhea" id="RHEA:24452"/>
        <dbReference type="Rhea" id="RHEA-COMP:10208"/>
        <dbReference type="Rhea" id="RHEA-COMP:10311"/>
        <dbReference type="ChEBI" id="CHEBI:29973"/>
        <dbReference type="ChEBI" id="CHEBI:57856"/>
        <dbReference type="ChEBI" id="CHEBI:59789"/>
        <dbReference type="ChEBI" id="CHEBI:82795"/>
        <dbReference type="EC" id="2.1.1.80"/>
    </reaction>
</comment>
<dbReference type="Gene3D" id="3.30.565.10">
    <property type="entry name" value="Histidine kinase-like ATPase, C-terminal domain"/>
    <property type="match status" value="1"/>
</dbReference>
<evidence type="ECO:0000259" key="11">
    <source>
        <dbReference type="PROSITE" id="PS50109"/>
    </source>
</evidence>
<dbReference type="Proteomes" id="UP000029493">
    <property type="component" value="Chromosome"/>
</dbReference>
<dbReference type="Pfam" id="PF00512">
    <property type="entry name" value="HisKA"/>
    <property type="match status" value="1"/>
</dbReference>
<dbReference type="STRING" id="157783.LK03_17860"/>
<keyword evidence="5" id="KW-0808">Transferase</keyword>
<feature type="domain" description="CheB-type methylesterase" evidence="15">
    <location>
        <begin position="17"/>
        <end position="204"/>
    </location>
</feature>
<evidence type="ECO:0000256" key="4">
    <source>
        <dbReference type="ARBA" id="ARBA00022603"/>
    </source>
</evidence>
<dbReference type="InterPro" id="IPR011006">
    <property type="entry name" value="CheY-like_superfamily"/>
</dbReference>
<dbReference type="Gene3D" id="1.10.287.130">
    <property type="match status" value="1"/>
</dbReference>
<dbReference type="Gene3D" id="3.40.50.180">
    <property type="entry name" value="Methylesterase CheB, C-terminal domain"/>
    <property type="match status" value="1"/>
</dbReference>
<feature type="active site" evidence="7">
    <location>
        <position position="151"/>
    </location>
</feature>
<dbReference type="PROSITE" id="PS50113">
    <property type="entry name" value="PAC"/>
    <property type="match status" value="1"/>
</dbReference>
<dbReference type="InterPro" id="IPR022642">
    <property type="entry name" value="CheR_C"/>
</dbReference>
<dbReference type="InterPro" id="IPR000700">
    <property type="entry name" value="PAS-assoc_C"/>
</dbReference>
<gene>
    <name evidence="17" type="ORF">LK03_17860</name>
</gene>
<feature type="region of interest" description="Disordered" evidence="10">
    <location>
        <begin position="510"/>
        <end position="535"/>
    </location>
</feature>
<dbReference type="eggNOG" id="COG2201">
    <property type="taxonomic scope" value="Bacteria"/>
</dbReference>
<dbReference type="GO" id="GO:0000155">
    <property type="term" value="F:phosphorelay sensor kinase activity"/>
    <property type="evidence" value="ECO:0007669"/>
    <property type="project" value="InterPro"/>
</dbReference>
<dbReference type="eggNOG" id="COG1352">
    <property type="taxonomic scope" value="Bacteria"/>
</dbReference>
<dbReference type="SMART" id="SM00388">
    <property type="entry name" value="HisKA"/>
    <property type="match status" value="1"/>
</dbReference>
<dbReference type="PROSITE" id="PS50110">
    <property type="entry name" value="RESPONSE_REGULATORY"/>
    <property type="match status" value="1"/>
</dbReference>
<dbReference type="InterPro" id="IPR036890">
    <property type="entry name" value="HATPase_C_sf"/>
</dbReference>
<evidence type="ECO:0000256" key="8">
    <source>
        <dbReference type="PROSITE-ProRule" id="PRU00169"/>
    </source>
</evidence>
<keyword evidence="3 7" id="KW-0145">Chemotaxis</keyword>
<dbReference type="Pfam" id="PF03705">
    <property type="entry name" value="CheR_N"/>
    <property type="match status" value="1"/>
</dbReference>
<dbReference type="InterPro" id="IPR035909">
    <property type="entry name" value="CheB_C"/>
</dbReference>
<dbReference type="InterPro" id="IPR022641">
    <property type="entry name" value="CheR_N"/>
</dbReference>
<feature type="active site" evidence="7">
    <location>
        <position position="59"/>
    </location>
</feature>
<evidence type="ECO:0000256" key="2">
    <source>
        <dbReference type="ARBA" id="ARBA00001541"/>
    </source>
</evidence>
<dbReference type="Pfam" id="PF13596">
    <property type="entry name" value="PAS_10"/>
    <property type="match status" value="1"/>
</dbReference>
<dbReference type="Pfam" id="PF01339">
    <property type="entry name" value="CheB_methylest"/>
    <property type="match status" value="1"/>
</dbReference>
<feature type="domain" description="PAS" evidence="13">
    <location>
        <begin position="869"/>
        <end position="942"/>
    </location>
</feature>
<evidence type="ECO:0000256" key="3">
    <source>
        <dbReference type="ARBA" id="ARBA00022500"/>
    </source>
</evidence>
<dbReference type="SMART" id="SM00387">
    <property type="entry name" value="HATPase_c"/>
    <property type="match status" value="1"/>
</dbReference>
<dbReference type="InterPro" id="IPR000780">
    <property type="entry name" value="CheR_MeTrfase"/>
</dbReference>
<proteinExistence type="predicted"/>
<protein>
    <submittedName>
        <fullName evidence="17">Chemotaxis protein</fullName>
    </submittedName>
</protein>
<evidence type="ECO:0000259" key="16">
    <source>
        <dbReference type="PROSITE" id="PS50123"/>
    </source>
</evidence>
<dbReference type="GO" id="GO:0032259">
    <property type="term" value="P:methylation"/>
    <property type="evidence" value="ECO:0007669"/>
    <property type="project" value="UniProtKB-KW"/>
</dbReference>
<evidence type="ECO:0000259" key="13">
    <source>
        <dbReference type="PROSITE" id="PS50112"/>
    </source>
</evidence>
<feature type="active site" evidence="7">
    <location>
        <position position="32"/>
    </location>
</feature>
<dbReference type="CDD" id="cd00082">
    <property type="entry name" value="HisKA"/>
    <property type="match status" value="1"/>
</dbReference>
<dbReference type="InterPro" id="IPR000014">
    <property type="entry name" value="PAS"/>
</dbReference>
<evidence type="ECO:0000259" key="15">
    <source>
        <dbReference type="PROSITE" id="PS50122"/>
    </source>
</evidence>
<dbReference type="PROSITE" id="PS50123">
    <property type="entry name" value="CHER"/>
    <property type="match status" value="1"/>
</dbReference>
<dbReference type="OrthoDB" id="9816309at2"/>
<dbReference type="SUPFAM" id="SSF52738">
    <property type="entry name" value="Methylesterase CheB, C-terminal domain"/>
    <property type="match status" value="1"/>
</dbReference>
<dbReference type="GO" id="GO:0008983">
    <property type="term" value="F:protein-glutamate O-methyltransferase activity"/>
    <property type="evidence" value="ECO:0007669"/>
    <property type="project" value="UniProtKB-EC"/>
</dbReference>
<keyword evidence="6" id="KW-0949">S-adenosyl-L-methionine</keyword>
<dbReference type="SUPFAM" id="SSF55874">
    <property type="entry name" value="ATPase domain of HSP90 chaperone/DNA topoisomerase II/histidine kinase"/>
    <property type="match status" value="1"/>
</dbReference>
<evidence type="ECO:0000313" key="18">
    <source>
        <dbReference type="Proteomes" id="UP000029493"/>
    </source>
</evidence>
<accession>A0A089WUY1</accession>
<dbReference type="InterPro" id="IPR029063">
    <property type="entry name" value="SAM-dependent_MTases_sf"/>
</dbReference>
<name>A0A089WUY1_9PSED</name>
<dbReference type="Pfam" id="PF00072">
    <property type="entry name" value="Response_reg"/>
    <property type="match status" value="1"/>
</dbReference>
<dbReference type="InterPro" id="IPR036804">
    <property type="entry name" value="CheR_N_sf"/>
</dbReference>
<dbReference type="GO" id="GO:0005737">
    <property type="term" value="C:cytoplasm"/>
    <property type="evidence" value="ECO:0007669"/>
    <property type="project" value="InterPro"/>
</dbReference>
<feature type="domain" description="CheR-type methyltransferase" evidence="16">
    <location>
        <begin position="247"/>
        <end position="482"/>
    </location>
</feature>
<sequence>MTSTSKPAVAGPKNPELLPSHLDFPVVGIGASAGGLGALSTFFKHMPDNTGMAFVVVLHLSPTHESEADRLIQAHTSMKVLQVSESVPIQANHVYVISPANRLSTNDGYLRVRPAQRRNGERVAIDLFFRELADVHQEHAFCVVLSGTGGDGAVGLTRVKEQGGVTFVQAPDDAEYDAMPRAALETGMVDVVLPVAQLPARLVEIWQTARNVRLPEIDDDLRPPPLGHEAGDPERAEPQLDAILAQLHNSTGHDFQHYKRATVLRRLERRLHVTGQIDLAAYLAYLESHPEESQALLADMLIGVTNFFRDRDAFEALERHVLPALVSDTGDERTQREVRIWSAGCSSGEEAYSLAMLMIEQLALEQRSAKLQVFATDLDERAIAMGRAGLYQEAIVTDVAPARVRQFFVKEDHHLRVRKEVREKVLFARHNLLSDPPFSQLDLVVCRNLLIYLDRDVQREILRMFHFALRPGGYLFLGSSESADVASELFTAVDKRNRIFRALQVESRGRRSSQLQAPNDTLTTAEPAKAKARPGRKLSYAEIHHRALARRTPPSLIVDVDGNILHMSEGVGRFLRHIGGELSRNLLNLVLPPLRPALRSTLLHAQHSGQAITSRSVTLDSSQIDILAQPHLDEPSGSECLLVVFEEREPDRPVPVATGIQQTDDMILANLESELQRTRLQLQETIEQSEISSEELTASNEEMQAINEELRSASEELETSKEELQSINEELLTVNYELKTKVEETDKVNDYLSNLIASTDIATVFVDRNLHIRWFTPRATDIFSMLPVDTGRSLLDITHRLEYPELADDARAVVEREATIEREVGGRNQRWYLARLLPYRSSEQHIDGTVLTFIDISQSRAAEESLRLGEERMRLVAESTHDFAIILLDENGTITDWNTGAGLIFGHAKEEVIGRHYGLIFTQDDRRAGVPEQELHDAQLRGRGQDERWHVRKDGSRFYCSGEVTRLAGSLRGFVKIARDLTGHKRLHDEQTKQLAESQSTSHMKDEFFAIMSHELKHPLNLIQLNAEILRRSPLVKSSSAANKAVSIICDAVASQARIIDDLLDVARIRTGKLKLKTQPVDLAAALRGIHNVVVSEQRGCTVTLGLPQDETSLYIEGDSTRLEQIVWNLLNNALKFSPADSEIRLELSSEDGWAQLQVIDHGVGLDPESLENIFELFSQAAPTQASPNREGLGIGLSLVRQLVEAHGGSVRASSPGLGQGCTFTVRLPRCDGNQPTSALGTDVSVQGRLSGIHVLLVDDSPDVLDVMQQLLEMENAEVTAFSDPRRALAAAGEGRYEVILSDIGMPGMDGHELIKALRSLAHLRYTPAIALTGYGASADQYKSKQSGFDRHLNKPVSYDDLIDAIEALSGTQPY</sequence>
<dbReference type="SMART" id="SM00091">
    <property type="entry name" value="PAS"/>
    <property type="match status" value="3"/>
</dbReference>
<dbReference type="GO" id="GO:0000156">
    <property type="term" value="F:phosphorelay response regulator activity"/>
    <property type="evidence" value="ECO:0007669"/>
    <property type="project" value="InterPro"/>
</dbReference>
<dbReference type="CDD" id="cd17580">
    <property type="entry name" value="REC_2_DhkD-like"/>
    <property type="match status" value="1"/>
</dbReference>
<dbReference type="SUPFAM" id="SSF52172">
    <property type="entry name" value="CheY-like"/>
    <property type="match status" value="1"/>
</dbReference>
<feature type="domain" description="Response regulatory" evidence="12">
    <location>
        <begin position="1254"/>
        <end position="1370"/>
    </location>
</feature>
<dbReference type="InterPro" id="IPR035965">
    <property type="entry name" value="PAS-like_dom_sf"/>
</dbReference>
<dbReference type="PANTHER" id="PTHR24422">
    <property type="entry name" value="CHEMOTAXIS PROTEIN METHYLTRANSFERASE"/>
    <property type="match status" value="1"/>
</dbReference>